<accession>A0ABP2AX16</accession>
<name>A0ABP2AX16_9BACT</name>
<keyword evidence="1" id="KW-0812">Transmembrane</keyword>
<sequence length="150" mass="15863">MGQQQLLLIVLGVIIVGIAIAVGISMFKSSAVDANRSAISTDLSNLAAKAQRYYRTPVELGGGGNSFANFALSPLDTGNANGSYRVEILTGDQKIVIHALGKEKLPDGRFVAAVDCVDADKSRIYQGTATSIQTDDDTKGYGKLPDFQPQ</sequence>
<proteinExistence type="predicted"/>
<dbReference type="Proteomes" id="UP000182200">
    <property type="component" value="Unassembled WGS sequence"/>
</dbReference>
<dbReference type="EMBL" id="CZVI01000011">
    <property type="protein sequence ID" value="CUS86705.1"/>
    <property type="molecule type" value="Genomic_DNA"/>
</dbReference>
<keyword evidence="1" id="KW-0472">Membrane</keyword>
<feature type="transmembrane region" description="Helical" evidence="1">
    <location>
        <begin position="6"/>
        <end position="27"/>
    </location>
</feature>
<gene>
    <name evidence="2" type="ORF">JGI8_01028</name>
</gene>
<evidence type="ECO:0000256" key="1">
    <source>
        <dbReference type="SAM" id="Phobius"/>
    </source>
</evidence>
<evidence type="ECO:0000313" key="2">
    <source>
        <dbReference type="EMBL" id="CUS86705.1"/>
    </source>
</evidence>
<reference evidence="2 3" key="1">
    <citation type="submission" date="2015-11" db="EMBL/GenBank/DDBJ databases">
        <authorList>
            <person name="Varghese N."/>
        </authorList>
    </citation>
    <scope>NUCLEOTIDE SEQUENCE [LARGE SCALE GENOMIC DNA]</scope>
    <source>
        <strain evidence="2 3">JGI-8</strain>
    </source>
</reference>
<keyword evidence="3" id="KW-1185">Reference proteome</keyword>
<comment type="caution">
    <text evidence="2">The sequence shown here is derived from an EMBL/GenBank/DDBJ whole genome shotgun (WGS) entry which is preliminary data.</text>
</comment>
<evidence type="ECO:0000313" key="3">
    <source>
        <dbReference type="Proteomes" id="UP000182200"/>
    </source>
</evidence>
<keyword evidence="1" id="KW-1133">Transmembrane helix</keyword>
<organism evidence="2 3">
    <name type="scientific">Candidatus Kryptonium thompsonii</name>
    <dbReference type="NCBI Taxonomy" id="1633631"/>
    <lineage>
        <taxon>Bacteria</taxon>
        <taxon>Pseudomonadati</taxon>
        <taxon>Candidatus Kryptoniota</taxon>
        <taxon>Candidatus Kryptonium</taxon>
    </lineage>
</organism>
<protein>
    <submittedName>
        <fullName evidence="2">Uncharacterized protein</fullName>
    </submittedName>
</protein>
<dbReference type="RefSeq" id="WP_075426232.1">
    <property type="nucleotide sequence ID" value="NZ_CZVI01000011.1"/>
</dbReference>